<keyword evidence="3" id="KW-1185">Reference proteome</keyword>
<accession>A0A4D4LIK7</accession>
<evidence type="ECO:0000313" key="3">
    <source>
        <dbReference type="Proteomes" id="UP000301309"/>
    </source>
</evidence>
<dbReference type="Proteomes" id="UP000301309">
    <property type="component" value="Unassembled WGS sequence"/>
</dbReference>
<feature type="region of interest" description="Disordered" evidence="1">
    <location>
        <begin position="85"/>
        <end position="107"/>
    </location>
</feature>
<dbReference type="EMBL" id="BJHW01000001">
    <property type="protein sequence ID" value="GDY57709.1"/>
    <property type="molecule type" value="Genomic_DNA"/>
</dbReference>
<dbReference type="AlphaFoldDB" id="A0A4D4LIK7"/>
<protein>
    <submittedName>
        <fullName evidence="2">Uncharacterized protein</fullName>
    </submittedName>
</protein>
<organism evidence="2 3">
    <name type="scientific">Streptomyces violaceusniger</name>
    <dbReference type="NCBI Taxonomy" id="68280"/>
    <lineage>
        <taxon>Bacteria</taxon>
        <taxon>Bacillati</taxon>
        <taxon>Actinomycetota</taxon>
        <taxon>Actinomycetes</taxon>
        <taxon>Kitasatosporales</taxon>
        <taxon>Streptomycetaceae</taxon>
        <taxon>Streptomyces</taxon>
        <taxon>Streptomyces violaceusniger group</taxon>
    </lineage>
</organism>
<proteinExistence type="predicted"/>
<name>A0A4D4LIK7_STRVO</name>
<gene>
    <name evidence="2" type="ORF">SVIO_083320</name>
</gene>
<evidence type="ECO:0000313" key="2">
    <source>
        <dbReference type="EMBL" id="GDY57709.1"/>
    </source>
</evidence>
<evidence type="ECO:0000256" key="1">
    <source>
        <dbReference type="SAM" id="MobiDB-lite"/>
    </source>
</evidence>
<sequence length="107" mass="10958">MECGLVSDGELVRPHREAAPLLESGGAPLDGIAPLVCLGVEAGRAATGAASPQTVADLVGGLRDDRTDAASTEVPTNRAGRVGAIRKDDRRAGSWPAEPAPWDGFLT</sequence>
<reference evidence="2 3" key="1">
    <citation type="journal article" date="2020" name="Int. J. Syst. Evol. Microbiol.">
        <title>Reclassification of Streptomyces castelarensis and Streptomyces sporoclivatus as later heterotypic synonyms of Streptomyces antimycoticus.</title>
        <authorList>
            <person name="Komaki H."/>
            <person name="Tamura T."/>
        </authorList>
    </citation>
    <scope>NUCLEOTIDE SEQUENCE [LARGE SCALE GENOMIC DNA]</scope>
    <source>
        <strain evidence="2 3">NBRC 13459</strain>
    </source>
</reference>
<comment type="caution">
    <text evidence="2">The sequence shown here is derived from an EMBL/GenBank/DDBJ whole genome shotgun (WGS) entry which is preliminary data.</text>
</comment>